<feature type="compositionally biased region" description="Polar residues" evidence="2">
    <location>
        <begin position="154"/>
        <end position="168"/>
    </location>
</feature>
<keyword evidence="1" id="KW-0539">Nucleus</keyword>
<dbReference type="PROSITE" id="PS00463">
    <property type="entry name" value="ZN2_CY6_FUNGAL_1"/>
    <property type="match status" value="1"/>
</dbReference>
<dbReference type="Proteomes" id="UP001408356">
    <property type="component" value="Unassembled WGS sequence"/>
</dbReference>
<dbReference type="PROSITE" id="PS50048">
    <property type="entry name" value="ZN2_CY6_FUNGAL_2"/>
    <property type="match status" value="1"/>
</dbReference>
<feature type="region of interest" description="Disordered" evidence="2">
    <location>
        <begin position="1"/>
        <end position="30"/>
    </location>
</feature>
<evidence type="ECO:0000256" key="2">
    <source>
        <dbReference type="SAM" id="MobiDB-lite"/>
    </source>
</evidence>
<feature type="compositionally biased region" description="Low complexity" evidence="2">
    <location>
        <begin position="189"/>
        <end position="202"/>
    </location>
</feature>
<dbReference type="InterPro" id="IPR001138">
    <property type="entry name" value="Zn2Cys6_DnaBD"/>
</dbReference>
<dbReference type="Pfam" id="PF00172">
    <property type="entry name" value="Zn_clus"/>
    <property type="match status" value="1"/>
</dbReference>
<dbReference type="SMART" id="SM00066">
    <property type="entry name" value="GAL4"/>
    <property type="match status" value="1"/>
</dbReference>
<reference evidence="4 5" key="1">
    <citation type="journal article" date="2024" name="J. Plant Pathol.">
        <title>Sequence and assembly of the genome of Seiridium unicorne, isolate CBS 538.82, causal agent of cypress canker disease.</title>
        <authorList>
            <person name="Scali E."/>
            <person name="Rocca G.D."/>
            <person name="Danti R."/>
            <person name="Garbelotto M."/>
            <person name="Barberini S."/>
            <person name="Baroncelli R."/>
            <person name="Emiliani G."/>
        </authorList>
    </citation>
    <scope>NUCLEOTIDE SEQUENCE [LARGE SCALE GENOMIC DNA]</scope>
    <source>
        <strain evidence="4 5">BM-138-508</strain>
    </source>
</reference>
<evidence type="ECO:0000313" key="5">
    <source>
        <dbReference type="Proteomes" id="UP001408356"/>
    </source>
</evidence>
<dbReference type="EMBL" id="JARVKF010000392">
    <property type="protein sequence ID" value="KAK9418324.1"/>
    <property type="molecule type" value="Genomic_DNA"/>
</dbReference>
<dbReference type="PANTHER" id="PTHR47256:SF1">
    <property type="entry name" value="ZN(II)2CYS6 TRANSCRIPTION FACTOR (EUROFUNG)"/>
    <property type="match status" value="1"/>
</dbReference>
<evidence type="ECO:0000256" key="1">
    <source>
        <dbReference type="ARBA" id="ARBA00023242"/>
    </source>
</evidence>
<keyword evidence="5" id="KW-1185">Reference proteome</keyword>
<evidence type="ECO:0000259" key="3">
    <source>
        <dbReference type="PROSITE" id="PS50048"/>
    </source>
</evidence>
<feature type="compositionally biased region" description="Pro residues" evidence="2">
    <location>
        <begin position="15"/>
        <end position="24"/>
    </location>
</feature>
<protein>
    <recommendedName>
        <fullName evidence="3">Zn(2)-C6 fungal-type domain-containing protein</fullName>
    </recommendedName>
</protein>
<accession>A0ABR2UUI8</accession>
<feature type="region of interest" description="Disordered" evidence="2">
    <location>
        <begin position="141"/>
        <end position="202"/>
    </location>
</feature>
<gene>
    <name evidence="4" type="ORF">SUNI508_08285</name>
</gene>
<feature type="domain" description="Zn(2)-C6 fungal-type" evidence="3">
    <location>
        <begin position="34"/>
        <end position="64"/>
    </location>
</feature>
<proteinExistence type="predicted"/>
<dbReference type="SUPFAM" id="SSF57701">
    <property type="entry name" value="Zn2/Cys6 DNA-binding domain"/>
    <property type="match status" value="1"/>
</dbReference>
<sequence length="225" mass="24208">MAGLYRQILPKPGAVTPPPKGPDPTPKRQTVPLACQRCRSKKTKCDGSRPSCAACHAKSVECEYHDSPETTSHALLLKEYRLLEQQNKALLELYEMLKLRPEPEANIILHRLRGGDDMLSLLSLVKEGDMVADLRNSSPAAASHIHMDGERTNHPQSASSSLTCTSNPRVGHGFPDARILNTGEDDEASSSPSDAKSATSASSYVPALGALVGSASRKASARRSR</sequence>
<evidence type="ECO:0000313" key="4">
    <source>
        <dbReference type="EMBL" id="KAK9418324.1"/>
    </source>
</evidence>
<dbReference type="InterPro" id="IPR053187">
    <property type="entry name" value="Notoamide_regulator"/>
</dbReference>
<dbReference type="InterPro" id="IPR036864">
    <property type="entry name" value="Zn2-C6_fun-type_DNA-bd_sf"/>
</dbReference>
<dbReference type="CDD" id="cd00067">
    <property type="entry name" value="GAL4"/>
    <property type="match status" value="1"/>
</dbReference>
<name>A0ABR2UUI8_9PEZI</name>
<dbReference type="PANTHER" id="PTHR47256">
    <property type="entry name" value="ZN(II)2CYS6 TRANSCRIPTION FACTOR (EUROFUNG)-RELATED"/>
    <property type="match status" value="1"/>
</dbReference>
<organism evidence="4 5">
    <name type="scientific">Seiridium unicorne</name>
    <dbReference type="NCBI Taxonomy" id="138068"/>
    <lineage>
        <taxon>Eukaryota</taxon>
        <taxon>Fungi</taxon>
        <taxon>Dikarya</taxon>
        <taxon>Ascomycota</taxon>
        <taxon>Pezizomycotina</taxon>
        <taxon>Sordariomycetes</taxon>
        <taxon>Xylariomycetidae</taxon>
        <taxon>Amphisphaeriales</taxon>
        <taxon>Sporocadaceae</taxon>
        <taxon>Seiridium</taxon>
    </lineage>
</organism>
<comment type="caution">
    <text evidence="4">The sequence shown here is derived from an EMBL/GenBank/DDBJ whole genome shotgun (WGS) entry which is preliminary data.</text>
</comment>
<dbReference type="Gene3D" id="4.10.240.10">
    <property type="entry name" value="Zn(2)-C6 fungal-type DNA-binding domain"/>
    <property type="match status" value="1"/>
</dbReference>